<reference evidence="1 2" key="1">
    <citation type="journal article" date="2018" name="Nat. Genet.">
        <title>The Rosa genome provides new insights in the design of modern roses.</title>
        <authorList>
            <person name="Bendahmane M."/>
        </authorList>
    </citation>
    <scope>NUCLEOTIDE SEQUENCE [LARGE SCALE GENOMIC DNA]</scope>
    <source>
        <strain evidence="2">cv. Old Blush</strain>
    </source>
</reference>
<proteinExistence type="predicted"/>
<dbReference type="EMBL" id="PDCK01000043">
    <property type="protein sequence ID" value="PRQ34287.1"/>
    <property type="molecule type" value="Genomic_DNA"/>
</dbReference>
<protein>
    <submittedName>
        <fullName evidence="1">Uncharacterized protein</fullName>
    </submittedName>
</protein>
<organism evidence="1 2">
    <name type="scientific">Rosa chinensis</name>
    <name type="common">China rose</name>
    <dbReference type="NCBI Taxonomy" id="74649"/>
    <lineage>
        <taxon>Eukaryota</taxon>
        <taxon>Viridiplantae</taxon>
        <taxon>Streptophyta</taxon>
        <taxon>Embryophyta</taxon>
        <taxon>Tracheophyta</taxon>
        <taxon>Spermatophyta</taxon>
        <taxon>Magnoliopsida</taxon>
        <taxon>eudicotyledons</taxon>
        <taxon>Gunneridae</taxon>
        <taxon>Pentapetalae</taxon>
        <taxon>rosids</taxon>
        <taxon>fabids</taxon>
        <taxon>Rosales</taxon>
        <taxon>Rosaceae</taxon>
        <taxon>Rosoideae</taxon>
        <taxon>Rosoideae incertae sedis</taxon>
        <taxon>Rosa</taxon>
    </lineage>
</organism>
<evidence type="ECO:0000313" key="2">
    <source>
        <dbReference type="Proteomes" id="UP000238479"/>
    </source>
</evidence>
<name>A0A2P6QJD2_ROSCH</name>
<dbReference type="AlphaFoldDB" id="A0A2P6QJD2"/>
<dbReference type="Proteomes" id="UP000238479">
    <property type="component" value="Chromosome 5"/>
</dbReference>
<keyword evidence="2" id="KW-1185">Reference proteome</keyword>
<dbReference type="Gramene" id="PRQ34287">
    <property type="protein sequence ID" value="PRQ34287"/>
    <property type="gene ID" value="RchiOBHm_Chr5g0067141"/>
</dbReference>
<comment type="caution">
    <text evidence="1">The sequence shown here is derived from an EMBL/GenBank/DDBJ whole genome shotgun (WGS) entry which is preliminary data.</text>
</comment>
<sequence>MSHHLFHSLHRRNTERWVEKTFSSLSICRDSEEKIQSKFSSLIFQ</sequence>
<gene>
    <name evidence="1" type="ORF">RchiOBHm_Chr5g0067141</name>
</gene>
<accession>A0A2P6QJD2</accession>
<evidence type="ECO:0000313" key="1">
    <source>
        <dbReference type="EMBL" id="PRQ34287.1"/>
    </source>
</evidence>